<gene>
    <name evidence="1" type="ORF">O7A05_06000</name>
</gene>
<name>A0ABU8K9H0_9HYPH</name>
<proteinExistence type="predicted"/>
<dbReference type="RefSeq" id="WP_337092069.1">
    <property type="nucleotide sequence ID" value="NZ_JAPYKO010000003.1"/>
</dbReference>
<accession>A0ABU8K9H0</accession>
<keyword evidence="2" id="KW-1185">Reference proteome</keyword>
<evidence type="ECO:0000313" key="2">
    <source>
        <dbReference type="Proteomes" id="UP001366503"/>
    </source>
</evidence>
<organism evidence="1 2">
    <name type="scientific">Mesorhizobium argentiipisi</name>
    <dbReference type="NCBI Taxonomy" id="3015175"/>
    <lineage>
        <taxon>Bacteria</taxon>
        <taxon>Pseudomonadati</taxon>
        <taxon>Pseudomonadota</taxon>
        <taxon>Alphaproteobacteria</taxon>
        <taxon>Hyphomicrobiales</taxon>
        <taxon>Phyllobacteriaceae</taxon>
        <taxon>Mesorhizobium</taxon>
    </lineage>
</organism>
<evidence type="ECO:0000313" key="1">
    <source>
        <dbReference type="EMBL" id="MEI9401740.1"/>
    </source>
</evidence>
<reference evidence="1 2" key="1">
    <citation type="submission" date="2022-12" db="EMBL/GenBank/DDBJ databases">
        <authorList>
            <person name="Muema E."/>
        </authorList>
    </citation>
    <scope>NUCLEOTIDE SEQUENCE [LARGE SCALE GENOMIC DNA]</scope>
    <source>
        <strain evidence="2">1330</strain>
    </source>
</reference>
<comment type="caution">
    <text evidence="1">The sequence shown here is derived from an EMBL/GenBank/DDBJ whole genome shotgun (WGS) entry which is preliminary data.</text>
</comment>
<sequence>MRVVEPSVYAPAAHSDIFEQVIIELINPTPRAMDGYTKTSFQAGAPFDLLTFPEAFAPTEALLSVLRSLSQVQTLGCIHVGLRPDSDDKGHLFSNSEIWSLLDALLALPDIVPQDLAPFCSWFENQPANLHFNLGCLFTLDVDAHPRVCIHPKLVRSQYEYSPLPERTMEEANLFSLVTLLPADKRFLSVTIQPLICSDVLNLPTERAIPCPLAAVNTAETPFENPPDHIDVVSVPTHTPQIEYGPKATQPRPREWHLEFRDTFCRAAQSGELPRHHFATFILSNFETLNKGLKGGLSGIFQPIDPREEQLHPAVGLNRYGRSRNDGGNNAWHQSAPGEPGDWQWRGYIAALTQPSKDEAVRVLGFNLSSMLRDSSMWRPISAPNSCEILLGRWQSPNHLAFTDWKADQP</sequence>
<protein>
    <submittedName>
        <fullName evidence="1">Uncharacterized protein</fullName>
    </submittedName>
</protein>
<dbReference type="Proteomes" id="UP001366503">
    <property type="component" value="Unassembled WGS sequence"/>
</dbReference>
<dbReference type="EMBL" id="JAPYKO010000003">
    <property type="protein sequence ID" value="MEI9401740.1"/>
    <property type="molecule type" value="Genomic_DNA"/>
</dbReference>